<protein>
    <submittedName>
        <fullName evidence="13">Uncharacterized protein LOC113216125 isoform X1</fullName>
    </submittedName>
</protein>
<dbReference type="InterPro" id="IPR037213">
    <property type="entry name" value="Run_dom_sf"/>
</dbReference>
<evidence type="ECO:0000256" key="7">
    <source>
        <dbReference type="ARBA" id="ARBA00022833"/>
    </source>
</evidence>
<dbReference type="GO" id="GO:0006914">
    <property type="term" value="P:autophagy"/>
    <property type="evidence" value="ECO:0007669"/>
    <property type="project" value="UniProtKB-KW"/>
</dbReference>
<dbReference type="OrthoDB" id="62364at2759"/>
<feature type="compositionally biased region" description="Low complexity" evidence="9">
    <location>
        <begin position="350"/>
        <end position="360"/>
    </location>
</feature>
<dbReference type="AlphaFoldDB" id="A0A6J1TDQ9"/>
<dbReference type="SUPFAM" id="SSF57903">
    <property type="entry name" value="FYVE/PHD zinc finger"/>
    <property type="match status" value="1"/>
</dbReference>
<keyword evidence="6" id="KW-0863">Zinc-finger</keyword>
<dbReference type="Proteomes" id="UP000504606">
    <property type="component" value="Unplaced"/>
</dbReference>
<dbReference type="InterPro" id="IPR047326">
    <property type="entry name" value="RUN_PLEKHM1"/>
</dbReference>
<keyword evidence="12" id="KW-1185">Reference proteome</keyword>
<evidence type="ECO:0000256" key="2">
    <source>
        <dbReference type="ARBA" id="ARBA00022553"/>
    </source>
</evidence>
<evidence type="ECO:0000256" key="1">
    <source>
        <dbReference type="ARBA" id="ARBA00004603"/>
    </source>
</evidence>
<dbReference type="Pfam" id="PF02759">
    <property type="entry name" value="RUN"/>
    <property type="match status" value="1"/>
</dbReference>
<keyword evidence="7" id="KW-0862">Zinc</keyword>
<proteinExistence type="predicted"/>
<keyword evidence="2" id="KW-0597">Phosphoprotein</keyword>
<feature type="compositionally biased region" description="Basic and acidic residues" evidence="9">
    <location>
        <begin position="308"/>
        <end position="326"/>
    </location>
</feature>
<name>A0A6J1TDQ9_FRAOC</name>
<dbReference type="InterPro" id="IPR051366">
    <property type="entry name" value="DEF8"/>
</dbReference>
<dbReference type="GeneID" id="113216125"/>
<dbReference type="Pfam" id="PF13901">
    <property type="entry name" value="RH_dom"/>
    <property type="match status" value="1"/>
</dbReference>
<reference evidence="13" key="1">
    <citation type="submission" date="2025-08" db="UniProtKB">
        <authorList>
            <consortium name="RefSeq"/>
        </authorList>
    </citation>
    <scope>IDENTIFICATION</scope>
    <source>
        <tissue evidence="13">Whole organism</tissue>
    </source>
</reference>
<sequence length="713" mass="80137">MSSLFRSMRSSLGGRDFALKNSLVSKLSSSVKDLQVEQADPDSKDENSMEALSSLCTALEAIFIHGLKESFIQRLSMMSEIDVRPDPNFWGPLLEVSHRDVIDEVLKLNLIQTDVGRCRAWLRLALNEGVLTRYLEAMRTEGQRALSHYYRKGALLRDVEMLDVVQRYLEGIESYPFNLPLNSSLLDKWTLQPLLLAGLWTPPIRSTATKEVVAVATDVAQILENEELEASQADTISVASFQSTGTAFSPMMTFNEEEALKIILGTPVNDSPISARERAEESATDQKVSKRQPVLENHECPNTTVSADKNDESQSEQKGEKKKTDENNENEDEDNSSTMGNSLIGRLGWSSSFEESMSDSGANHKDEENDNTRREQSKKTATTRQSYHSYHSLLESYNTGSTSGGNPPDLNDLVQQFEPSSSTSPSGSISEQVDLSYPKELGFEIVDDSPSSKSKEFGSLLLQVTKLPQELGLDTQKYTCFECGQPIGFNFGAARLCGLSGRYFCDECTVNPGEEWAIPARILLNWDYRRYCVSKKAAIFLSEVKHHPILDLKSLNPCLYLTVEEVSELQKLRNKLNLLRAYLFTCREPVIEELQKMVWPRDYLYEHVHLYSISDLLQIPTGVLAQLLKQVVTFACNHVFSCWLCSQKGFFCEVCNNPKIIYPFDTENTFRCPGCSAVFHSTCLNAKMPCPKCKRRKHRITSLPSETETVIVA</sequence>
<dbReference type="RefSeq" id="XP_026291644.1">
    <property type="nucleotide sequence ID" value="XM_026435859.2"/>
</dbReference>
<feature type="domain" description="Phorbol-ester/DAG-type" evidence="10">
    <location>
        <begin position="637"/>
        <end position="690"/>
    </location>
</feature>
<feature type="compositionally biased region" description="Low complexity" evidence="9">
    <location>
        <begin position="420"/>
        <end position="430"/>
    </location>
</feature>
<organism evidence="12 13">
    <name type="scientific">Frankliniella occidentalis</name>
    <name type="common">Western flower thrips</name>
    <name type="synonym">Euthrips occidentalis</name>
    <dbReference type="NCBI Taxonomy" id="133901"/>
    <lineage>
        <taxon>Eukaryota</taxon>
        <taxon>Metazoa</taxon>
        <taxon>Ecdysozoa</taxon>
        <taxon>Arthropoda</taxon>
        <taxon>Hexapoda</taxon>
        <taxon>Insecta</taxon>
        <taxon>Pterygota</taxon>
        <taxon>Neoptera</taxon>
        <taxon>Paraneoptera</taxon>
        <taxon>Thysanoptera</taxon>
        <taxon>Terebrantia</taxon>
        <taxon>Thripoidea</taxon>
        <taxon>Thripidae</taxon>
        <taxon>Frankliniella</taxon>
    </lineage>
</organism>
<dbReference type="GO" id="GO:0005770">
    <property type="term" value="C:late endosome"/>
    <property type="evidence" value="ECO:0007669"/>
    <property type="project" value="UniProtKB-SubCell"/>
</dbReference>
<dbReference type="PROSITE" id="PS50826">
    <property type="entry name" value="RUN"/>
    <property type="match status" value="1"/>
</dbReference>
<dbReference type="SUPFAM" id="SSF140741">
    <property type="entry name" value="RUN domain-like"/>
    <property type="match status" value="1"/>
</dbReference>
<keyword evidence="3" id="KW-0479">Metal-binding</keyword>
<dbReference type="InterPro" id="IPR025258">
    <property type="entry name" value="RH_dom"/>
</dbReference>
<dbReference type="CDD" id="cd17679">
    <property type="entry name" value="RUN_PLEKHM1"/>
    <property type="match status" value="1"/>
</dbReference>
<dbReference type="InterPro" id="IPR011011">
    <property type="entry name" value="Znf_FYVE_PHD"/>
</dbReference>
<dbReference type="InterPro" id="IPR002219">
    <property type="entry name" value="PKC_DAG/PE"/>
</dbReference>
<accession>A0A6J1TDQ9</accession>
<dbReference type="Gene3D" id="1.20.58.900">
    <property type="match status" value="1"/>
</dbReference>
<feature type="region of interest" description="Disordered" evidence="9">
    <location>
        <begin position="269"/>
        <end position="431"/>
    </location>
</feature>
<feature type="domain" description="RUN" evidence="11">
    <location>
        <begin position="46"/>
        <end position="184"/>
    </location>
</feature>
<feature type="compositionally biased region" description="Basic and acidic residues" evidence="9">
    <location>
        <begin position="362"/>
        <end position="378"/>
    </location>
</feature>
<dbReference type="SMART" id="SM01175">
    <property type="entry name" value="DUF4206"/>
    <property type="match status" value="1"/>
</dbReference>
<evidence type="ECO:0000256" key="9">
    <source>
        <dbReference type="SAM" id="MobiDB-lite"/>
    </source>
</evidence>
<dbReference type="PANTHER" id="PTHR12326">
    <property type="entry name" value="PLECKSTRIN HOMOLOGY DOMAIN CONTAINING PROTEIN"/>
    <property type="match status" value="1"/>
</dbReference>
<evidence type="ECO:0000259" key="11">
    <source>
        <dbReference type="PROSITE" id="PS50826"/>
    </source>
</evidence>
<keyword evidence="8" id="KW-0072">Autophagy</keyword>
<dbReference type="PANTHER" id="PTHR12326:SF12">
    <property type="entry name" value="PLECKSTRIN HOMOLOGY AND RUN DOMAIN CONTAINING M1"/>
    <property type="match status" value="1"/>
</dbReference>
<evidence type="ECO:0000259" key="10">
    <source>
        <dbReference type="PROSITE" id="PS50081"/>
    </source>
</evidence>
<feature type="compositionally biased region" description="Low complexity" evidence="9">
    <location>
        <begin position="386"/>
        <end position="397"/>
    </location>
</feature>
<dbReference type="CDD" id="cd15489">
    <property type="entry name" value="PHD_SF"/>
    <property type="match status" value="1"/>
</dbReference>
<dbReference type="PROSITE" id="PS50081">
    <property type="entry name" value="ZF_DAG_PE_2"/>
    <property type="match status" value="1"/>
</dbReference>
<evidence type="ECO:0000256" key="5">
    <source>
        <dbReference type="ARBA" id="ARBA00022753"/>
    </source>
</evidence>
<dbReference type="InterPro" id="IPR004012">
    <property type="entry name" value="Run_dom"/>
</dbReference>
<dbReference type="SMART" id="SM00593">
    <property type="entry name" value="RUN"/>
    <property type="match status" value="1"/>
</dbReference>
<evidence type="ECO:0000256" key="4">
    <source>
        <dbReference type="ARBA" id="ARBA00022737"/>
    </source>
</evidence>
<gene>
    <name evidence="13" type="primary">LOC113216125</name>
</gene>
<keyword evidence="4" id="KW-0677">Repeat</keyword>
<dbReference type="GO" id="GO:0008270">
    <property type="term" value="F:zinc ion binding"/>
    <property type="evidence" value="ECO:0007669"/>
    <property type="project" value="UniProtKB-KW"/>
</dbReference>
<evidence type="ECO:0000256" key="6">
    <source>
        <dbReference type="ARBA" id="ARBA00022771"/>
    </source>
</evidence>
<evidence type="ECO:0000256" key="3">
    <source>
        <dbReference type="ARBA" id="ARBA00022723"/>
    </source>
</evidence>
<dbReference type="KEGG" id="foc:113216125"/>
<keyword evidence="5" id="KW-0967">Endosome</keyword>
<comment type="subcellular location">
    <subcellularLocation>
        <location evidence="1">Late endosome</location>
    </subcellularLocation>
</comment>
<evidence type="ECO:0000313" key="13">
    <source>
        <dbReference type="RefSeq" id="XP_026291644.1"/>
    </source>
</evidence>
<evidence type="ECO:0000256" key="8">
    <source>
        <dbReference type="ARBA" id="ARBA00023006"/>
    </source>
</evidence>
<evidence type="ECO:0000313" key="12">
    <source>
        <dbReference type="Proteomes" id="UP000504606"/>
    </source>
</evidence>
<dbReference type="CTD" id="9842"/>